<dbReference type="Pfam" id="PF00005">
    <property type="entry name" value="ABC_tran"/>
    <property type="match status" value="1"/>
</dbReference>
<dbReference type="EMBL" id="JACIFZ010000003">
    <property type="protein sequence ID" value="MBB4222368.1"/>
    <property type="molecule type" value="Genomic_DNA"/>
</dbReference>
<keyword evidence="3" id="KW-1003">Cell membrane</keyword>
<protein>
    <submittedName>
        <fullName evidence="9">Branched-chain amino acid transport system ATP-binding protein</fullName>
    </submittedName>
</protein>
<dbReference type="AlphaFoldDB" id="A0A840G0C2"/>
<evidence type="ECO:0000256" key="6">
    <source>
        <dbReference type="ARBA" id="ARBA00022970"/>
    </source>
</evidence>
<dbReference type="Proteomes" id="UP000524450">
    <property type="component" value="Unassembled WGS sequence"/>
</dbReference>
<organism evidence="9 10">
    <name type="scientific">Variovorax guangxiensis</name>
    <dbReference type="NCBI Taxonomy" id="1775474"/>
    <lineage>
        <taxon>Bacteria</taxon>
        <taxon>Pseudomonadati</taxon>
        <taxon>Pseudomonadota</taxon>
        <taxon>Betaproteobacteria</taxon>
        <taxon>Burkholderiales</taxon>
        <taxon>Comamonadaceae</taxon>
        <taxon>Variovorax</taxon>
    </lineage>
</organism>
<evidence type="ECO:0000256" key="2">
    <source>
        <dbReference type="ARBA" id="ARBA00022448"/>
    </source>
</evidence>
<dbReference type="GO" id="GO:0015658">
    <property type="term" value="F:branched-chain amino acid transmembrane transporter activity"/>
    <property type="evidence" value="ECO:0007669"/>
    <property type="project" value="TreeGrafter"/>
</dbReference>
<evidence type="ECO:0000256" key="4">
    <source>
        <dbReference type="ARBA" id="ARBA00022741"/>
    </source>
</evidence>
<feature type="region of interest" description="Disordered" evidence="7">
    <location>
        <begin position="1"/>
        <end position="38"/>
    </location>
</feature>
<evidence type="ECO:0000256" key="3">
    <source>
        <dbReference type="ARBA" id="ARBA00022475"/>
    </source>
</evidence>
<evidence type="ECO:0000256" key="1">
    <source>
        <dbReference type="ARBA" id="ARBA00005417"/>
    </source>
</evidence>
<keyword evidence="6" id="KW-0029">Amino-acid transport</keyword>
<keyword evidence="4" id="KW-0547">Nucleotide-binding</keyword>
<gene>
    <name evidence="9" type="ORF">GGD71_003148</name>
</gene>
<evidence type="ECO:0000313" key="9">
    <source>
        <dbReference type="EMBL" id="MBB4222368.1"/>
    </source>
</evidence>
<evidence type="ECO:0000256" key="5">
    <source>
        <dbReference type="ARBA" id="ARBA00022840"/>
    </source>
</evidence>
<comment type="caution">
    <text evidence="9">The sequence shown here is derived from an EMBL/GenBank/DDBJ whole genome shotgun (WGS) entry which is preliminary data.</text>
</comment>
<dbReference type="PROSITE" id="PS50893">
    <property type="entry name" value="ABC_TRANSPORTER_2"/>
    <property type="match status" value="1"/>
</dbReference>
<feature type="domain" description="ABC transporter" evidence="8">
    <location>
        <begin position="43"/>
        <end position="275"/>
    </location>
</feature>
<dbReference type="CDD" id="cd03224">
    <property type="entry name" value="ABC_TM1139_LivF_branched"/>
    <property type="match status" value="1"/>
</dbReference>
<dbReference type="SMART" id="SM00382">
    <property type="entry name" value="AAA"/>
    <property type="match status" value="1"/>
</dbReference>
<keyword evidence="5 9" id="KW-0067">ATP-binding</keyword>
<dbReference type="SUPFAM" id="SSF52540">
    <property type="entry name" value="P-loop containing nucleoside triphosphate hydrolases"/>
    <property type="match status" value="1"/>
</dbReference>
<dbReference type="PANTHER" id="PTHR43820">
    <property type="entry name" value="HIGH-AFFINITY BRANCHED-CHAIN AMINO ACID TRANSPORT ATP-BINDING PROTEIN LIVF"/>
    <property type="match status" value="1"/>
</dbReference>
<dbReference type="RefSeq" id="WP_260319319.1">
    <property type="nucleotide sequence ID" value="NZ_JACIFZ010000003.1"/>
</dbReference>
<comment type="similarity">
    <text evidence="1">Belongs to the ABC transporter superfamily.</text>
</comment>
<dbReference type="InterPro" id="IPR052156">
    <property type="entry name" value="BCAA_Transport_ATP-bd_LivF"/>
</dbReference>
<evidence type="ECO:0000313" key="10">
    <source>
        <dbReference type="Proteomes" id="UP000524450"/>
    </source>
</evidence>
<dbReference type="InterPro" id="IPR027417">
    <property type="entry name" value="P-loop_NTPase"/>
</dbReference>
<evidence type="ECO:0000259" key="8">
    <source>
        <dbReference type="PROSITE" id="PS50893"/>
    </source>
</evidence>
<keyword evidence="3" id="KW-0472">Membrane</keyword>
<keyword evidence="2" id="KW-0813">Transport</keyword>
<proteinExistence type="inferred from homology"/>
<dbReference type="GO" id="GO:0015807">
    <property type="term" value="P:L-amino acid transport"/>
    <property type="evidence" value="ECO:0007669"/>
    <property type="project" value="TreeGrafter"/>
</dbReference>
<dbReference type="Gene3D" id="3.40.50.300">
    <property type="entry name" value="P-loop containing nucleotide triphosphate hydrolases"/>
    <property type="match status" value="1"/>
</dbReference>
<evidence type="ECO:0000256" key="7">
    <source>
        <dbReference type="SAM" id="MobiDB-lite"/>
    </source>
</evidence>
<sequence>MIATVARTGLAPSPLWGEGRDEGQPERSAAPASHEPQQEQALLQLRKINSFYGPVQAHFDLDIEVRKGRIVSLLGGNASGKSTTMKIVLGLLKPRSGEVLFNGESTLGLSTPQIVRKGIGSVPEARRLFPAMTVRENLLMGAYARGDRKAVAQDLERMLELFPRVAERIEFQAGTLSGGEQQMVAMARALMGRPQLICMDEPTMGLSPLYVDKVLDLIARINAQGVSVFMVEQNASLALQIAHHGYVLQTGRIVLSGPARELLADTRIRDAYLGGGGAARTAS</sequence>
<dbReference type="PROSITE" id="PS00211">
    <property type="entry name" value="ABC_TRANSPORTER_1"/>
    <property type="match status" value="1"/>
</dbReference>
<dbReference type="GO" id="GO:0005524">
    <property type="term" value="F:ATP binding"/>
    <property type="evidence" value="ECO:0007669"/>
    <property type="project" value="UniProtKB-KW"/>
</dbReference>
<dbReference type="InterPro" id="IPR017871">
    <property type="entry name" value="ABC_transporter-like_CS"/>
</dbReference>
<accession>A0A840G0C2</accession>
<dbReference type="GO" id="GO:0016887">
    <property type="term" value="F:ATP hydrolysis activity"/>
    <property type="evidence" value="ECO:0007669"/>
    <property type="project" value="InterPro"/>
</dbReference>
<dbReference type="InterPro" id="IPR003439">
    <property type="entry name" value="ABC_transporter-like_ATP-bd"/>
</dbReference>
<dbReference type="PANTHER" id="PTHR43820:SF4">
    <property type="entry name" value="HIGH-AFFINITY BRANCHED-CHAIN AMINO ACID TRANSPORT ATP-BINDING PROTEIN LIVF"/>
    <property type="match status" value="1"/>
</dbReference>
<reference evidence="9 10" key="1">
    <citation type="submission" date="2020-08" db="EMBL/GenBank/DDBJ databases">
        <title>Genomic Encyclopedia of Type Strains, Phase IV (KMG-V): Genome sequencing to study the core and pangenomes of soil and plant-associated prokaryotes.</title>
        <authorList>
            <person name="Whitman W."/>
        </authorList>
    </citation>
    <scope>NUCLEOTIDE SEQUENCE [LARGE SCALE GENOMIC DNA]</scope>
    <source>
        <strain evidence="9 10">34/80</strain>
    </source>
</reference>
<name>A0A840G0C2_9BURK</name>
<dbReference type="InterPro" id="IPR003593">
    <property type="entry name" value="AAA+_ATPase"/>
</dbReference>